<feature type="transmembrane region" description="Helical" evidence="6">
    <location>
        <begin position="209"/>
        <end position="228"/>
    </location>
</feature>
<evidence type="ECO:0000256" key="4">
    <source>
        <dbReference type="ARBA" id="ARBA00022989"/>
    </source>
</evidence>
<keyword evidence="4 6" id="KW-1133">Transmembrane helix</keyword>
<organism evidence="7">
    <name type="scientific">Ophirina amphinema</name>
    <dbReference type="NCBI Taxonomy" id="2108040"/>
    <lineage>
        <taxon>Eukaryota</taxon>
        <taxon>Discoba</taxon>
        <taxon>Jakobida</taxon>
        <taxon>Ophirinina</taxon>
        <taxon>Ophirinidae</taxon>
        <taxon>Ophirina</taxon>
    </lineage>
</organism>
<keyword evidence="3 6" id="KW-0812">Transmembrane</keyword>
<sequence length="253" mass="28928">MIPFQYYTSELKNRLNYVLVSFLLVVTVNLLHIRTVLSYLQHMIKKPFIYTSLTEAFFSYLTISTLTAAVLTTPIFLYQAEMFLTPALKRKEHSICSIFWKMTWMVSIISMLFSYFIFFNTGVSFFSSFETQDASLTIMFLPKLSDLVSTMVKLLAFGILISVIPLAIFILIDFEALNVNKIKKKRKVIISIMLIIATLMSPPDILSQLITFVFLFMLSEASIILALIKINVIMETVGLEPTTSCLQSRRSTN</sequence>
<evidence type="ECO:0000256" key="1">
    <source>
        <dbReference type="ARBA" id="ARBA00004141"/>
    </source>
</evidence>
<feature type="transmembrane region" description="Helical" evidence="6">
    <location>
        <begin position="15"/>
        <end position="37"/>
    </location>
</feature>
<protein>
    <submittedName>
        <fullName evidence="7">Sec-independent protein translocase component TatC</fullName>
    </submittedName>
</protein>
<gene>
    <name evidence="7" type="primary">tatC</name>
</gene>
<comment type="subcellular location">
    <subcellularLocation>
        <location evidence="1">Membrane</location>
        <topology evidence="1">Multi-pass membrane protein</topology>
    </subcellularLocation>
</comment>
<dbReference type="PANTHER" id="PTHR30371:SF0">
    <property type="entry name" value="SEC-INDEPENDENT PROTEIN TRANSLOCASE PROTEIN TATC, CHLOROPLASTIC-RELATED"/>
    <property type="match status" value="1"/>
</dbReference>
<accession>A0A348AYT4</accession>
<keyword evidence="5 6" id="KW-0472">Membrane</keyword>
<feature type="transmembrane region" description="Helical" evidence="6">
    <location>
        <begin position="186"/>
        <end position="203"/>
    </location>
</feature>
<dbReference type="EMBL" id="LC369600">
    <property type="protein sequence ID" value="BBD14152.1"/>
    <property type="molecule type" value="Genomic_DNA"/>
</dbReference>
<geneLocation type="mitochondrion" evidence="7"/>
<evidence type="ECO:0000256" key="2">
    <source>
        <dbReference type="ARBA" id="ARBA00008882"/>
    </source>
</evidence>
<dbReference type="Pfam" id="PF00902">
    <property type="entry name" value="TatC"/>
    <property type="match status" value="1"/>
</dbReference>
<feature type="transmembrane region" description="Helical" evidence="6">
    <location>
        <begin position="154"/>
        <end position="174"/>
    </location>
</feature>
<keyword evidence="7" id="KW-0496">Mitochondrion</keyword>
<feature type="transmembrane region" description="Helical" evidence="6">
    <location>
        <begin position="57"/>
        <end position="78"/>
    </location>
</feature>
<dbReference type="AlphaFoldDB" id="A0A348AYT4"/>
<name>A0A348AYT4_9EUKA</name>
<dbReference type="GO" id="GO:0033281">
    <property type="term" value="C:TAT protein transport complex"/>
    <property type="evidence" value="ECO:0007669"/>
    <property type="project" value="TreeGrafter"/>
</dbReference>
<feature type="transmembrane region" description="Helical" evidence="6">
    <location>
        <begin position="98"/>
        <end position="118"/>
    </location>
</feature>
<evidence type="ECO:0000256" key="3">
    <source>
        <dbReference type="ARBA" id="ARBA00022692"/>
    </source>
</evidence>
<dbReference type="PRINTS" id="PR01840">
    <property type="entry name" value="TATCFAMILY"/>
</dbReference>
<reference evidence="7" key="1">
    <citation type="journal article" date="2018" name="Sci. Rep.">
        <title>Ophirina amphinema n. gen., n. sp., a New Deeply Branching Discobid with Phylogenetic Affinity to Jakobids.</title>
        <authorList>
            <person name="Yabuki A."/>
            <person name="Gyaltshen Y."/>
            <person name="Heiss A.A."/>
            <person name="Fujikura K."/>
            <person name="Kim E."/>
        </authorList>
    </citation>
    <scope>NUCLEOTIDE SEQUENCE</scope>
    <source>
        <strain evidence="7">JB</strain>
    </source>
</reference>
<evidence type="ECO:0000256" key="6">
    <source>
        <dbReference type="SAM" id="Phobius"/>
    </source>
</evidence>
<dbReference type="GO" id="GO:0009977">
    <property type="term" value="F:proton motive force dependent protein transmembrane transporter activity"/>
    <property type="evidence" value="ECO:0007669"/>
    <property type="project" value="TreeGrafter"/>
</dbReference>
<proteinExistence type="inferred from homology"/>
<dbReference type="InterPro" id="IPR002033">
    <property type="entry name" value="TatC"/>
</dbReference>
<dbReference type="GO" id="GO:0043953">
    <property type="term" value="P:protein transport by the Tat complex"/>
    <property type="evidence" value="ECO:0007669"/>
    <property type="project" value="TreeGrafter"/>
</dbReference>
<dbReference type="PANTHER" id="PTHR30371">
    <property type="entry name" value="SEC-INDEPENDENT PROTEIN TRANSLOCASE PROTEIN TATC"/>
    <property type="match status" value="1"/>
</dbReference>
<dbReference type="GO" id="GO:0065002">
    <property type="term" value="P:intracellular protein transmembrane transport"/>
    <property type="evidence" value="ECO:0007669"/>
    <property type="project" value="TreeGrafter"/>
</dbReference>
<evidence type="ECO:0000313" key="7">
    <source>
        <dbReference type="EMBL" id="BBD14152.1"/>
    </source>
</evidence>
<evidence type="ECO:0000256" key="5">
    <source>
        <dbReference type="ARBA" id="ARBA00023136"/>
    </source>
</evidence>
<comment type="similarity">
    <text evidence="2">Belongs to the TatC family.</text>
</comment>